<dbReference type="Pfam" id="PF12838">
    <property type="entry name" value="Fer4_7"/>
    <property type="match status" value="1"/>
</dbReference>
<dbReference type="Pfam" id="PF07992">
    <property type="entry name" value="Pyr_redox_2"/>
    <property type="match status" value="1"/>
</dbReference>
<dbReference type="SUPFAM" id="SSF54862">
    <property type="entry name" value="4Fe-4S ferredoxins"/>
    <property type="match status" value="1"/>
</dbReference>
<dbReference type="Gene3D" id="1.10.1060.10">
    <property type="entry name" value="Alpha-helical ferredoxin"/>
    <property type="match status" value="1"/>
</dbReference>
<accession>A0A6C2TX32</accession>
<dbReference type="GO" id="GO:0051536">
    <property type="term" value="F:iron-sulfur cluster binding"/>
    <property type="evidence" value="ECO:0007669"/>
    <property type="project" value="UniProtKB-KW"/>
</dbReference>
<dbReference type="PROSITE" id="PS00198">
    <property type="entry name" value="4FE4S_FER_1"/>
    <property type="match status" value="2"/>
</dbReference>
<dbReference type="GO" id="GO:0046872">
    <property type="term" value="F:metal ion binding"/>
    <property type="evidence" value="ECO:0007669"/>
    <property type="project" value="UniProtKB-KW"/>
</dbReference>
<dbReference type="EMBL" id="CAAHFG010000001">
    <property type="protein sequence ID" value="VGO12102.1"/>
    <property type="molecule type" value="Genomic_DNA"/>
</dbReference>
<dbReference type="InterPro" id="IPR036188">
    <property type="entry name" value="FAD/NAD-bd_sf"/>
</dbReference>
<dbReference type="PRINTS" id="PR00419">
    <property type="entry name" value="ADXRDTASE"/>
</dbReference>
<proteinExistence type="predicted"/>
<keyword evidence="2" id="KW-0408">Iron</keyword>
<dbReference type="AlphaFoldDB" id="A0A6C2TX32"/>
<dbReference type="Pfam" id="PF14691">
    <property type="entry name" value="Fer4_20"/>
    <property type="match status" value="1"/>
</dbReference>
<dbReference type="PANTHER" id="PTHR42783:SF3">
    <property type="entry name" value="GLUTAMATE SYNTHASE [NADPH] SMALL CHAIN-RELATED"/>
    <property type="match status" value="1"/>
</dbReference>
<dbReference type="Gene3D" id="3.30.70.3270">
    <property type="match status" value="1"/>
</dbReference>
<evidence type="ECO:0000256" key="1">
    <source>
        <dbReference type="ARBA" id="ARBA00022723"/>
    </source>
</evidence>
<evidence type="ECO:0000256" key="3">
    <source>
        <dbReference type="ARBA" id="ARBA00023014"/>
    </source>
</evidence>
<reference evidence="5 6" key="1">
    <citation type="submission" date="2019-04" db="EMBL/GenBank/DDBJ databases">
        <authorList>
            <person name="Van Vliet M D."/>
        </authorList>
    </citation>
    <scope>NUCLEOTIDE SEQUENCE [LARGE SCALE GENOMIC DNA]</scope>
    <source>
        <strain evidence="5 6">F1</strain>
    </source>
</reference>
<dbReference type="PANTHER" id="PTHR42783">
    <property type="entry name" value="GLUTAMATE SYNTHASE [NADPH] SMALL CHAIN"/>
    <property type="match status" value="1"/>
</dbReference>
<evidence type="ECO:0000313" key="6">
    <source>
        <dbReference type="Proteomes" id="UP000366872"/>
    </source>
</evidence>
<feature type="domain" description="4Fe-4S ferredoxin-type" evidence="4">
    <location>
        <begin position="559"/>
        <end position="588"/>
    </location>
</feature>
<protein>
    <submittedName>
        <fullName evidence="5">NAD-dependent dihydropyrimidine dehydrogenase subunit PreT</fullName>
    </submittedName>
</protein>
<dbReference type="PROSITE" id="PS51379">
    <property type="entry name" value="4FE4S_FER_2"/>
    <property type="match status" value="2"/>
</dbReference>
<evidence type="ECO:0000313" key="5">
    <source>
        <dbReference type="EMBL" id="VGO12102.1"/>
    </source>
</evidence>
<dbReference type="Gene3D" id="3.50.50.60">
    <property type="entry name" value="FAD/NAD(P)-binding domain"/>
    <property type="match status" value="2"/>
</dbReference>
<sequence length="595" mass="64701">MALERIKVELPTADYYEAEVKCRNSCPVRTDARGYLMATVAGKYEEAYAISRATNPFASICGKVCGAPCEKGCRRSDVDEAVVIRNIKGYLTDKHGPEAGDLKTPLTYSIAPGSLEPELNGKSVGIIGGGCAGYTAAHDLARLGYSVTVYERWEKSGGQLVQGVPINRLSRKVVADELASIELFDNIEVKNGVDVGKDITFAELEKKHDAVFVGVGLAKGKKIPLPGADHDEVHIGLAFLFDFNMREKWDLSTRRSIVIGGGDVAFDVARSALRCGSPEVQLACLEREHLNEMTGSVDEREGGRREGVVINDGWGPREIVVENGKIKGLVVSKVIRVFDEDGKFSPQMEEETRLIEGDAVFFAVGQGSDLAFLENSGVEMTPQGWVKVENEETLQTSKPNVFVGGDIAHGPKLFIDAVASGSKAAQGIHAYISGSKPLSLKRKLTFTDLPDYGRGSVYVDEEREEREELPVKTAEQPELNTTVEYPEKEAKEQSARCLECHIHPTFEGDICILCGGCVDVCPSYCLSMKTVDRVDGGEELKVLAEMEFGSMEVAEAEGSVMLFDPLKCIRCGMCAQKCPTGACKMSVNSFEDCFA</sequence>
<name>A0A6C2TX32_PONDE</name>
<feature type="domain" description="4Fe-4S ferredoxin-type" evidence="4">
    <location>
        <begin position="502"/>
        <end position="531"/>
    </location>
</feature>
<dbReference type="InterPro" id="IPR028261">
    <property type="entry name" value="DPD_II"/>
</dbReference>
<gene>
    <name evidence="5" type="primary">preT</name>
    <name evidence="5" type="ORF">PDESU_00652</name>
</gene>
<dbReference type="SUPFAM" id="SSF51971">
    <property type="entry name" value="Nucleotide-binding domain"/>
    <property type="match status" value="2"/>
</dbReference>
<keyword evidence="3" id="KW-0411">Iron-sulfur</keyword>
<organism evidence="5 6">
    <name type="scientific">Pontiella desulfatans</name>
    <dbReference type="NCBI Taxonomy" id="2750659"/>
    <lineage>
        <taxon>Bacteria</taxon>
        <taxon>Pseudomonadati</taxon>
        <taxon>Kiritimatiellota</taxon>
        <taxon>Kiritimatiellia</taxon>
        <taxon>Kiritimatiellales</taxon>
        <taxon>Pontiellaceae</taxon>
        <taxon>Pontiella</taxon>
    </lineage>
</organism>
<dbReference type="InterPro" id="IPR017896">
    <property type="entry name" value="4Fe4S_Fe-S-bd"/>
</dbReference>
<keyword evidence="6" id="KW-1185">Reference proteome</keyword>
<keyword evidence="1" id="KW-0479">Metal-binding</keyword>
<evidence type="ECO:0000256" key="2">
    <source>
        <dbReference type="ARBA" id="ARBA00023004"/>
    </source>
</evidence>
<dbReference type="RefSeq" id="WP_136077799.1">
    <property type="nucleotide sequence ID" value="NZ_CAAHFG010000001.1"/>
</dbReference>
<dbReference type="GO" id="GO:0016491">
    <property type="term" value="F:oxidoreductase activity"/>
    <property type="evidence" value="ECO:0007669"/>
    <property type="project" value="InterPro"/>
</dbReference>
<evidence type="ECO:0000259" key="4">
    <source>
        <dbReference type="PROSITE" id="PS51379"/>
    </source>
</evidence>
<dbReference type="InterPro" id="IPR023753">
    <property type="entry name" value="FAD/NAD-binding_dom"/>
</dbReference>
<dbReference type="Proteomes" id="UP000366872">
    <property type="component" value="Unassembled WGS sequence"/>
</dbReference>
<dbReference type="InterPro" id="IPR009051">
    <property type="entry name" value="Helical_ferredxn"/>
</dbReference>
<dbReference type="InterPro" id="IPR017900">
    <property type="entry name" value="4Fe4S_Fe_S_CS"/>
</dbReference>